<dbReference type="Proteomes" id="UP000324222">
    <property type="component" value="Unassembled WGS sequence"/>
</dbReference>
<feature type="region of interest" description="Disordered" evidence="1">
    <location>
        <begin position="14"/>
        <end position="53"/>
    </location>
</feature>
<sequence>MCCCTTLPCPQAPLPSPPPQPSDTRAVSPPAAQLTVTPTMKHPSSYSSSSSSYQPTARHLRHAMSPPRPCCTRHCCPFNPACLILTTHLTPSLSQAHFHPRHTSQAAAGQAARTLALPLIKEIPNDYKPNSRRIFNAAGTKGRPSQWRRRLGKHALLSLSEGGAAEVSCHWIRNASIATKGAAGTGRLQTL</sequence>
<reference evidence="2 3" key="1">
    <citation type="submission" date="2019-05" db="EMBL/GenBank/DDBJ databases">
        <title>Another draft genome of Portunus trituberculatus and its Hox gene families provides insights of decapod evolution.</title>
        <authorList>
            <person name="Jeong J.-H."/>
            <person name="Song I."/>
            <person name="Kim S."/>
            <person name="Choi T."/>
            <person name="Kim D."/>
            <person name="Ryu S."/>
            <person name="Kim W."/>
        </authorList>
    </citation>
    <scope>NUCLEOTIDE SEQUENCE [LARGE SCALE GENOMIC DNA]</scope>
    <source>
        <tissue evidence="2">Muscle</tissue>
    </source>
</reference>
<organism evidence="2 3">
    <name type="scientific">Portunus trituberculatus</name>
    <name type="common">Swimming crab</name>
    <name type="synonym">Neptunus trituberculatus</name>
    <dbReference type="NCBI Taxonomy" id="210409"/>
    <lineage>
        <taxon>Eukaryota</taxon>
        <taxon>Metazoa</taxon>
        <taxon>Ecdysozoa</taxon>
        <taxon>Arthropoda</taxon>
        <taxon>Crustacea</taxon>
        <taxon>Multicrustacea</taxon>
        <taxon>Malacostraca</taxon>
        <taxon>Eumalacostraca</taxon>
        <taxon>Eucarida</taxon>
        <taxon>Decapoda</taxon>
        <taxon>Pleocyemata</taxon>
        <taxon>Brachyura</taxon>
        <taxon>Eubrachyura</taxon>
        <taxon>Portunoidea</taxon>
        <taxon>Portunidae</taxon>
        <taxon>Portuninae</taxon>
        <taxon>Portunus</taxon>
    </lineage>
</organism>
<dbReference type="AlphaFoldDB" id="A0A5B7JX75"/>
<gene>
    <name evidence="2" type="ORF">E2C01_094292</name>
</gene>
<name>A0A5B7JX75_PORTR</name>
<feature type="compositionally biased region" description="Low complexity" evidence="1">
    <location>
        <begin position="44"/>
        <end position="53"/>
    </location>
</feature>
<keyword evidence="3" id="KW-1185">Reference proteome</keyword>
<evidence type="ECO:0000313" key="3">
    <source>
        <dbReference type="Proteomes" id="UP000324222"/>
    </source>
</evidence>
<dbReference type="EMBL" id="VSRR010116085">
    <property type="protein sequence ID" value="MPC98906.1"/>
    <property type="molecule type" value="Genomic_DNA"/>
</dbReference>
<protein>
    <submittedName>
        <fullName evidence="2">Uncharacterized protein</fullName>
    </submittedName>
</protein>
<proteinExistence type="predicted"/>
<accession>A0A5B7JX75</accession>
<evidence type="ECO:0000313" key="2">
    <source>
        <dbReference type="EMBL" id="MPC98906.1"/>
    </source>
</evidence>
<evidence type="ECO:0000256" key="1">
    <source>
        <dbReference type="SAM" id="MobiDB-lite"/>
    </source>
</evidence>
<comment type="caution">
    <text evidence="2">The sequence shown here is derived from an EMBL/GenBank/DDBJ whole genome shotgun (WGS) entry which is preliminary data.</text>
</comment>